<dbReference type="RefSeq" id="WP_067329026.1">
    <property type="nucleotide sequence ID" value="NZ_LNKT01000002.1"/>
</dbReference>
<gene>
    <name evidence="1" type="ORF">AS592_02785</name>
</gene>
<organism evidence="1 2">
    <name type="scientific">Sulfurovum riftiae</name>
    <dbReference type="NCBI Taxonomy" id="1630136"/>
    <lineage>
        <taxon>Bacteria</taxon>
        <taxon>Pseudomonadati</taxon>
        <taxon>Campylobacterota</taxon>
        <taxon>Epsilonproteobacteria</taxon>
        <taxon>Campylobacterales</taxon>
        <taxon>Sulfurovaceae</taxon>
        <taxon>Sulfurovum</taxon>
    </lineage>
</organism>
<proteinExistence type="predicted"/>
<name>A0A151CIB8_9BACT</name>
<sequence length="64" mass="7682">MKEKIEKAIEHIEKSDKVSPEDKPLIIQKLKEWREEDNAINDIAIRFENWWMEVEPIFAEMGLV</sequence>
<dbReference type="OrthoDB" id="5373238at2"/>
<protein>
    <submittedName>
        <fullName evidence="1">Uncharacterized protein</fullName>
    </submittedName>
</protein>
<comment type="caution">
    <text evidence="1">The sequence shown here is derived from an EMBL/GenBank/DDBJ whole genome shotgun (WGS) entry which is preliminary data.</text>
</comment>
<dbReference type="EMBL" id="LNKT01000002">
    <property type="protein sequence ID" value="KYJ87282.1"/>
    <property type="molecule type" value="Genomic_DNA"/>
</dbReference>
<accession>A0A151CIB8</accession>
<keyword evidence="2" id="KW-1185">Reference proteome</keyword>
<dbReference type="STRING" id="1630136.AS592_02785"/>
<evidence type="ECO:0000313" key="2">
    <source>
        <dbReference type="Proteomes" id="UP000075359"/>
    </source>
</evidence>
<reference evidence="1 2" key="1">
    <citation type="submission" date="2015-11" db="EMBL/GenBank/DDBJ databases">
        <title>Draft genome of Sulfurovum riftiae 1812E, a member of the Epsilonproteobacteria isolated from the tube of the deep-sea hydrothermal vent tubewom Riftia pachyptila.</title>
        <authorList>
            <person name="Vetriani C."/>
            <person name="Giovannelli D."/>
        </authorList>
    </citation>
    <scope>NUCLEOTIDE SEQUENCE [LARGE SCALE GENOMIC DNA]</scope>
    <source>
        <strain evidence="1 2">1812E</strain>
    </source>
</reference>
<dbReference type="AlphaFoldDB" id="A0A151CIB8"/>
<evidence type="ECO:0000313" key="1">
    <source>
        <dbReference type="EMBL" id="KYJ87282.1"/>
    </source>
</evidence>
<dbReference type="Proteomes" id="UP000075359">
    <property type="component" value="Unassembled WGS sequence"/>
</dbReference>